<proteinExistence type="inferred from homology"/>
<dbReference type="OrthoDB" id="1937547at2759"/>
<dbReference type="AlphaFoldDB" id="A0A7J0FP95"/>
<dbReference type="PANTHER" id="PTHR31729:SF0">
    <property type="entry name" value="ETHYLENE-RESPONSIVE TRANSCRIPTION FACTOR RAP2-10"/>
    <property type="match status" value="1"/>
</dbReference>
<dbReference type="Proteomes" id="UP000585474">
    <property type="component" value="Unassembled WGS sequence"/>
</dbReference>
<feature type="region of interest" description="Disordered" evidence="3">
    <location>
        <begin position="78"/>
        <end position="108"/>
    </location>
</feature>
<keyword evidence="1" id="KW-0936">Ethylene signaling pathway</keyword>
<gene>
    <name evidence="4" type="ORF">Acr_14g0001570</name>
</gene>
<dbReference type="EMBL" id="BJWL01000014">
    <property type="protein sequence ID" value="GFZ00522.1"/>
    <property type="molecule type" value="Genomic_DNA"/>
</dbReference>
<organism evidence="4 5">
    <name type="scientific">Actinidia rufa</name>
    <dbReference type="NCBI Taxonomy" id="165716"/>
    <lineage>
        <taxon>Eukaryota</taxon>
        <taxon>Viridiplantae</taxon>
        <taxon>Streptophyta</taxon>
        <taxon>Embryophyta</taxon>
        <taxon>Tracheophyta</taxon>
        <taxon>Spermatophyta</taxon>
        <taxon>Magnoliopsida</taxon>
        <taxon>eudicotyledons</taxon>
        <taxon>Gunneridae</taxon>
        <taxon>Pentapetalae</taxon>
        <taxon>asterids</taxon>
        <taxon>Ericales</taxon>
        <taxon>Actinidiaceae</taxon>
        <taxon>Actinidia</taxon>
    </lineage>
</organism>
<sequence length="108" mass="11829">MPSSCFCHWSGAGARCHHAPTLNHVEGLSLLAWLNFPEFITEEDVLRVGSIGADMSATSIWRKATEVSVRVDALETAHNHGPVESNSGWALVKPDLNEYPDPENSDDE</sequence>
<evidence type="ECO:0000256" key="2">
    <source>
        <dbReference type="ARBA" id="ARBA00024343"/>
    </source>
</evidence>
<comment type="similarity">
    <text evidence="2">Belongs to the AP2/ERF transcription factor family. ERF subfamily.</text>
</comment>
<dbReference type="GO" id="GO:0009873">
    <property type="term" value="P:ethylene-activated signaling pathway"/>
    <property type="evidence" value="ECO:0007669"/>
    <property type="project" value="UniProtKB-KW"/>
</dbReference>
<feature type="compositionally biased region" description="Acidic residues" evidence="3">
    <location>
        <begin position="98"/>
        <end position="108"/>
    </location>
</feature>
<comment type="caution">
    <text evidence="4">The sequence shown here is derived from an EMBL/GenBank/DDBJ whole genome shotgun (WGS) entry which is preliminary data.</text>
</comment>
<evidence type="ECO:0000256" key="1">
    <source>
        <dbReference type="ARBA" id="ARBA00022745"/>
    </source>
</evidence>
<keyword evidence="5" id="KW-1185">Reference proteome</keyword>
<name>A0A7J0FP95_9ERIC</name>
<dbReference type="PANTHER" id="PTHR31729">
    <property type="entry name" value="ETHYLENE-RESPONSIVE TRANSCRIPTION FACTOR RAP2-1-RELATED"/>
    <property type="match status" value="1"/>
</dbReference>
<protein>
    <submittedName>
        <fullName evidence="4">Uncharacterized protein</fullName>
    </submittedName>
</protein>
<reference evidence="4 5" key="1">
    <citation type="submission" date="2019-07" db="EMBL/GenBank/DDBJ databases">
        <title>De Novo Assembly of kiwifruit Actinidia rufa.</title>
        <authorList>
            <person name="Sugita-Konishi S."/>
            <person name="Sato K."/>
            <person name="Mori E."/>
            <person name="Abe Y."/>
            <person name="Kisaki G."/>
            <person name="Hamano K."/>
            <person name="Suezawa K."/>
            <person name="Otani M."/>
            <person name="Fukuda T."/>
            <person name="Manabe T."/>
            <person name="Gomi K."/>
            <person name="Tabuchi M."/>
            <person name="Akimitsu K."/>
            <person name="Kataoka I."/>
        </authorList>
    </citation>
    <scope>NUCLEOTIDE SEQUENCE [LARGE SCALE GENOMIC DNA]</scope>
    <source>
        <strain evidence="5">cv. Fuchu</strain>
    </source>
</reference>
<evidence type="ECO:0000256" key="3">
    <source>
        <dbReference type="SAM" id="MobiDB-lite"/>
    </source>
</evidence>
<evidence type="ECO:0000313" key="5">
    <source>
        <dbReference type="Proteomes" id="UP000585474"/>
    </source>
</evidence>
<accession>A0A7J0FP95</accession>
<evidence type="ECO:0000313" key="4">
    <source>
        <dbReference type="EMBL" id="GFZ00522.1"/>
    </source>
</evidence>